<dbReference type="Proteomes" id="UP001296104">
    <property type="component" value="Unassembled WGS sequence"/>
</dbReference>
<keyword evidence="4" id="KW-1185">Reference proteome</keyword>
<dbReference type="EMBL" id="CAVMBE010000032">
    <property type="protein sequence ID" value="CAK4028528.1"/>
    <property type="molecule type" value="Genomic_DNA"/>
</dbReference>
<feature type="transmembrane region" description="Helical" evidence="2">
    <location>
        <begin position="332"/>
        <end position="352"/>
    </location>
</feature>
<feature type="compositionally biased region" description="Polar residues" evidence="1">
    <location>
        <begin position="158"/>
        <end position="171"/>
    </location>
</feature>
<dbReference type="PANTHER" id="PTHR36840:SF1">
    <property type="entry name" value="BLL5714 PROTEIN"/>
    <property type="match status" value="1"/>
</dbReference>
<accession>A0AAI8Z052</accession>
<keyword evidence="2" id="KW-0812">Transmembrane</keyword>
<feature type="transmembrane region" description="Helical" evidence="2">
    <location>
        <begin position="591"/>
        <end position="612"/>
    </location>
</feature>
<reference evidence="3" key="1">
    <citation type="submission" date="2023-11" db="EMBL/GenBank/DDBJ databases">
        <authorList>
            <person name="Alioto T."/>
            <person name="Alioto T."/>
            <person name="Gomez Garrido J."/>
        </authorList>
    </citation>
    <scope>NUCLEOTIDE SEQUENCE</scope>
</reference>
<sequence>MISSSAQGDIETQEMGLSVKPDDDHHHHHYGARVRERLRSFLHPNGRTIHVAASPEEAASLRRRLEQIHSNEDFDVYISGTPEHLDALRTAQSHHENRREELRQQHREVYARFESVRHEIDALANELDRVTTHGVALEAHFNRFGYSVHVRSYDDESPSVSGVTTPRSSTHGKQDSPSERGFATSLKLFKVPTLRQYFHKGILWRASGADEVQSFELFVDLLYVGILQIQGDATSEDPTGLSLLHFLITFSLSYKIWNDVNLFSSWFETDDIFQRISVLFLLLCLFGYTTNIVDAFEHTYATLIGFYLTARLFMACYLVLVCYFIPMIRGITIWHICMSLVSAAIWIGSIHIEWPAQLGLIATGMFVDIFGPLGHLMLLVVSETVGGKAKEWFERQFEVMPAVNIEHRTERTNAFVSLVFGYTVVALLYQSARNGIDAFFGKAVLGLVQCFIFNWTYFEIDSSNLLIHAIRRHKASAFTWTFVHLPFIMAFVLGGGGLARLVVANDAPNSHSEWLTETYRERSEDHIPDGIRWFYCCGFGLALISMAIISISHVHKQSEGIRLTKKFRLSARIAVAIVFICLPLVHDLNSLQLVGIITGLMVLLLVGELWSASSCHEKLVGRDKVCEYTGRCSKGILKEMIKGGREVDIDGLITDKEKDGGHVVGP</sequence>
<organism evidence="3 4">
    <name type="scientific">Lecanosticta acicola</name>
    <dbReference type="NCBI Taxonomy" id="111012"/>
    <lineage>
        <taxon>Eukaryota</taxon>
        <taxon>Fungi</taxon>
        <taxon>Dikarya</taxon>
        <taxon>Ascomycota</taxon>
        <taxon>Pezizomycotina</taxon>
        <taxon>Dothideomycetes</taxon>
        <taxon>Dothideomycetidae</taxon>
        <taxon>Mycosphaerellales</taxon>
        <taxon>Mycosphaerellaceae</taxon>
        <taxon>Lecanosticta</taxon>
    </lineage>
</organism>
<keyword evidence="2" id="KW-1133">Transmembrane helix</keyword>
<name>A0AAI8Z052_9PEZI</name>
<dbReference type="Pfam" id="PF06772">
    <property type="entry name" value="LtrA"/>
    <property type="match status" value="1"/>
</dbReference>
<feature type="transmembrane region" description="Helical" evidence="2">
    <location>
        <begin position="414"/>
        <end position="432"/>
    </location>
</feature>
<dbReference type="AlphaFoldDB" id="A0AAI8Z052"/>
<feature type="region of interest" description="Disordered" evidence="1">
    <location>
        <begin position="1"/>
        <end position="27"/>
    </location>
</feature>
<feature type="transmembrane region" description="Helical" evidence="2">
    <location>
        <begin position="304"/>
        <end position="325"/>
    </location>
</feature>
<evidence type="ECO:0000313" key="3">
    <source>
        <dbReference type="EMBL" id="CAK4028528.1"/>
    </source>
</evidence>
<dbReference type="PANTHER" id="PTHR36840">
    <property type="entry name" value="BLL5714 PROTEIN"/>
    <property type="match status" value="1"/>
</dbReference>
<evidence type="ECO:0000256" key="1">
    <source>
        <dbReference type="SAM" id="MobiDB-lite"/>
    </source>
</evidence>
<feature type="transmembrane region" description="Helical" evidence="2">
    <location>
        <begin position="438"/>
        <end position="457"/>
    </location>
</feature>
<feature type="region of interest" description="Disordered" evidence="1">
    <location>
        <begin position="153"/>
        <end position="180"/>
    </location>
</feature>
<feature type="transmembrane region" description="Helical" evidence="2">
    <location>
        <begin position="272"/>
        <end position="292"/>
    </location>
</feature>
<feature type="transmembrane region" description="Helical" evidence="2">
    <location>
        <begin position="567"/>
        <end position="585"/>
    </location>
</feature>
<feature type="transmembrane region" description="Helical" evidence="2">
    <location>
        <begin position="358"/>
        <end position="381"/>
    </location>
</feature>
<feature type="transmembrane region" description="Helical" evidence="2">
    <location>
        <begin position="478"/>
        <end position="503"/>
    </location>
</feature>
<evidence type="ECO:0000256" key="2">
    <source>
        <dbReference type="SAM" id="Phobius"/>
    </source>
</evidence>
<dbReference type="InterPro" id="IPR010640">
    <property type="entry name" value="Low_temperature_requirement_A"/>
</dbReference>
<gene>
    <name evidence="3" type="ORF">LECACI_7A005160</name>
</gene>
<keyword evidence="2" id="KW-0472">Membrane</keyword>
<proteinExistence type="predicted"/>
<comment type="caution">
    <text evidence="3">The sequence shown here is derived from an EMBL/GenBank/DDBJ whole genome shotgun (WGS) entry which is preliminary data.</text>
</comment>
<feature type="transmembrane region" description="Helical" evidence="2">
    <location>
        <begin position="532"/>
        <end position="555"/>
    </location>
</feature>
<protein>
    <submittedName>
        <fullName evidence="3">Low temperature requirement A</fullName>
    </submittedName>
</protein>
<evidence type="ECO:0000313" key="4">
    <source>
        <dbReference type="Proteomes" id="UP001296104"/>
    </source>
</evidence>